<organism evidence="3 4">
    <name type="scientific">Conexibacter stalactiti</name>
    <dbReference type="NCBI Taxonomy" id="1940611"/>
    <lineage>
        <taxon>Bacteria</taxon>
        <taxon>Bacillati</taxon>
        <taxon>Actinomycetota</taxon>
        <taxon>Thermoleophilia</taxon>
        <taxon>Solirubrobacterales</taxon>
        <taxon>Conexibacteraceae</taxon>
        <taxon>Conexibacter</taxon>
    </lineage>
</organism>
<keyword evidence="4" id="KW-1185">Reference proteome</keyword>
<dbReference type="EMBL" id="JAWSTH010000022">
    <property type="protein sequence ID" value="MDW5594807.1"/>
    <property type="molecule type" value="Genomic_DNA"/>
</dbReference>
<protein>
    <submittedName>
        <fullName evidence="3">Uncharacterized protein</fullName>
    </submittedName>
</protein>
<evidence type="ECO:0000256" key="2">
    <source>
        <dbReference type="SAM" id="SignalP"/>
    </source>
</evidence>
<feature type="compositionally biased region" description="Low complexity" evidence="1">
    <location>
        <begin position="44"/>
        <end position="58"/>
    </location>
</feature>
<feature type="chain" id="PRO_5046472187" evidence="2">
    <location>
        <begin position="18"/>
        <end position="376"/>
    </location>
</feature>
<reference evidence="4" key="1">
    <citation type="submission" date="2023-07" db="EMBL/GenBank/DDBJ databases">
        <title>Conexibacter stalactiti sp. nov., isolated from stalactites in a lava cave and emended description of the genus Conexibacter.</title>
        <authorList>
            <person name="Lee S.D."/>
        </authorList>
    </citation>
    <scope>NUCLEOTIDE SEQUENCE [LARGE SCALE GENOMIC DNA]</scope>
    <source>
        <strain evidence="4">KCTC 39840</strain>
    </source>
</reference>
<proteinExistence type="predicted"/>
<comment type="caution">
    <text evidence="3">The sequence shown here is derived from an EMBL/GenBank/DDBJ whole genome shotgun (WGS) entry which is preliminary data.</text>
</comment>
<gene>
    <name evidence="3" type="ORF">R7226_10690</name>
</gene>
<accession>A0ABU4HNG0</accession>
<name>A0ABU4HNG0_9ACTN</name>
<feature type="region of interest" description="Disordered" evidence="1">
    <location>
        <begin position="44"/>
        <end position="65"/>
    </location>
</feature>
<dbReference type="RefSeq" id="WP_318597126.1">
    <property type="nucleotide sequence ID" value="NZ_JAWSTH010000022.1"/>
</dbReference>
<sequence length="376" mass="40269">MRLRTLLLGALCGAAVAVVLALALRPSDHGSAASAADPLAGGGVAAPAGTAPRVSAVAPRPPDGRRDHRIVGHLRIAARAGDPDGGPAWAIRAYGLRRTWRERDGRVLVRPRNDCMQLGRLLDGRFGWVDGANVFRPVAPAAPGAPEQCGPPVGALSWPRTVQRLTRITHPRRGGEPQALQTVEWALPSRAGEAPLLAVGGAARERAARAEYRVADPGGGLPWGFPRDEGRGSACLTSFGQLVGARPGRVDMTLDVVSAVRYEGFCPNNDGNEPLTRRRPLFTWVTSQPQSQVGSPRDRRIARTLPGLTTLVGRAHPEVVAITVSGPRDVRTITPSPRDRVFAVVWDGTFPTGSLLLRARMRDGSVRVQRAWVWRS</sequence>
<evidence type="ECO:0000313" key="3">
    <source>
        <dbReference type="EMBL" id="MDW5594807.1"/>
    </source>
</evidence>
<keyword evidence="2" id="KW-0732">Signal</keyword>
<reference evidence="3 4" key="2">
    <citation type="submission" date="2023-10" db="EMBL/GenBank/DDBJ databases">
        <authorList>
            <person name="Han X.F."/>
        </authorList>
    </citation>
    <scope>NUCLEOTIDE SEQUENCE [LARGE SCALE GENOMIC DNA]</scope>
    <source>
        <strain evidence="3 4">KCTC 39840</strain>
    </source>
</reference>
<evidence type="ECO:0000313" key="4">
    <source>
        <dbReference type="Proteomes" id="UP001284601"/>
    </source>
</evidence>
<evidence type="ECO:0000256" key="1">
    <source>
        <dbReference type="SAM" id="MobiDB-lite"/>
    </source>
</evidence>
<feature type="signal peptide" evidence="2">
    <location>
        <begin position="1"/>
        <end position="17"/>
    </location>
</feature>
<dbReference type="Proteomes" id="UP001284601">
    <property type="component" value="Unassembled WGS sequence"/>
</dbReference>